<comment type="caution">
    <text evidence="7">The sequence shown here is derived from an EMBL/GenBank/DDBJ whole genome shotgun (WGS) entry which is preliminary data.</text>
</comment>
<dbReference type="SFLD" id="SFLDS00005">
    <property type="entry name" value="Isoprenoid_Synthase_Type_I"/>
    <property type="match status" value="1"/>
</dbReference>
<name>A0A367Y2U8_9MICO</name>
<evidence type="ECO:0000256" key="3">
    <source>
        <dbReference type="ARBA" id="ARBA00022679"/>
    </source>
</evidence>
<dbReference type="CDD" id="cd00685">
    <property type="entry name" value="Trans_IPPS_HT"/>
    <property type="match status" value="1"/>
</dbReference>
<evidence type="ECO:0000256" key="6">
    <source>
        <dbReference type="RuleBase" id="RU004466"/>
    </source>
</evidence>
<dbReference type="PROSITE" id="PS00723">
    <property type="entry name" value="POLYPRENYL_SYNTHASE_1"/>
    <property type="match status" value="1"/>
</dbReference>
<dbReference type="InterPro" id="IPR000092">
    <property type="entry name" value="Polyprenyl_synt"/>
</dbReference>
<dbReference type="Gene3D" id="1.10.600.10">
    <property type="entry name" value="Farnesyl Diphosphate Synthase"/>
    <property type="match status" value="1"/>
</dbReference>
<dbReference type="PANTHER" id="PTHR12001">
    <property type="entry name" value="GERANYLGERANYL PYROPHOSPHATE SYNTHASE"/>
    <property type="match status" value="1"/>
</dbReference>
<dbReference type="SUPFAM" id="SSF48576">
    <property type="entry name" value="Terpenoid synthases"/>
    <property type="match status" value="1"/>
</dbReference>
<evidence type="ECO:0000313" key="8">
    <source>
        <dbReference type="Proteomes" id="UP000253508"/>
    </source>
</evidence>
<dbReference type="GO" id="GO:0004659">
    <property type="term" value="F:prenyltransferase activity"/>
    <property type="evidence" value="ECO:0007669"/>
    <property type="project" value="InterPro"/>
</dbReference>
<evidence type="ECO:0000256" key="2">
    <source>
        <dbReference type="ARBA" id="ARBA00006706"/>
    </source>
</evidence>
<proteinExistence type="inferred from homology"/>
<dbReference type="AlphaFoldDB" id="A0A367Y2U8"/>
<protein>
    <submittedName>
        <fullName evidence="7">Polyprenyl synthetase family protein</fullName>
    </submittedName>
</protein>
<dbReference type="EMBL" id="QORO01000002">
    <property type="protein sequence ID" value="RCK60157.1"/>
    <property type="molecule type" value="Genomic_DNA"/>
</dbReference>
<dbReference type="RefSeq" id="WP_114117769.1">
    <property type="nucleotide sequence ID" value="NZ_BMHU01000006.1"/>
</dbReference>
<keyword evidence="4" id="KW-0479">Metal-binding</keyword>
<organism evidence="7 8">
    <name type="scientific">Microbacterium sorbitolivorans</name>
    <dbReference type="NCBI Taxonomy" id="1867410"/>
    <lineage>
        <taxon>Bacteria</taxon>
        <taxon>Bacillati</taxon>
        <taxon>Actinomycetota</taxon>
        <taxon>Actinomycetes</taxon>
        <taxon>Micrococcales</taxon>
        <taxon>Microbacteriaceae</taxon>
        <taxon>Microbacterium</taxon>
    </lineage>
</organism>
<dbReference type="GO" id="GO:0008299">
    <property type="term" value="P:isoprenoid biosynthetic process"/>
    <property type="evidence" value="ECO:0007669"/>
    <property type="project" value="InterPro"/>
</dbReference>
<evidence type="ECO:0000256" key="1">
    <source>
        <dbReference type="ARBA" id="ARBA00001946"/>
    </source>
</evidence>
<dbReference type="PANTHER" id="PTHR12001:SF85">
    <property type="entry name" value="SHORT CHAIN ISOPRENYL DIPHOSPHATE SYNTHASE"/>
    <property type="match status" value="1"/>
</dbReference>
<dbReference type="Pfam" id="PF00348">
    <property type="entry name" value="polyprenyl_synt"/>
    <property type="match status" value="1"/>
</dbReference>
<gene>
    <name evidence="7" type="ORF">DTO57_08520</name>
</gene>
<accession>A0A367Y2U8</accession>
<sequence length="349" mass="37437">MIIADRQSLTDVDERLEALLAERIERAESAGHAYGRLWTRIRDAIRGGKRIRPQLLLRAHAALGGGEPRGAVTAAAAFELLHTALLVHDDMLDGDLVRRGETNLQGAFVAEALDGGSSVEASTAWGGAAGLLAGDLLISAVHSLLAEIPAPQSRGIQTLVDECLFATAAGEFADIGLSVGTLEPTPDEISRMMRNKTAAYSFAAPLRAGAVLAGADARIDAELDEIGTLLGFVYQLRDDLLGVFGSEELLGKSVDGDLREGKRTLLIAYAEGTDAWEEVRHLFGRRSLDADDAQRMRAALIESGARSRAELLLARECDAAIRRIERSALPAPLRDELAQLARRCAERES</sequence>
<keyword evidence="5" id="KW-0460">Magnesium</keyword>
<comment type="similarity">
    <text evidence="2 6">Belongs to the FPP/GGPP synthase family.</text>
</comment>
<dbReference type="OrthoDB" id="4497239at2"/>
<dbReference type="InterPro" id="IPR008949">
    <property type="entry name" value="Isoprenoid_synthase_dom_sf"/>
</dbReference>
<keyword evidence="3 6" id="KW-0808">Transferase</keyword>
<comment type="cofactor">
    <cofactor evidence="1">
        <name>Mg(2+)</name>
        <dbReference type="ChEBI" id="CHEBI:18420"/>
    </cofactor>
</comment>
<reference evidence="7 8" key="1">
    <citation type="submission" date="2018-07" db="EMBL/GenBank/DDBJ databases">
        <title>Microbacterium endoborsara sp. nov., a novel actinobacterium isolated from Borszczowia aralocaspica.</title>
        <authorList>
            <person name="An D."/>
        </authorList>
    </citation>
    <scope>NUCLEOTIDE SEQUENCE [LARGE SCALE GENOMIC DNA]</scope>
    <source>
        <strain evidence="7 8">C1.15228</strain>
    </source>
</reference>
<dbReference type="PROSITE" id="PS00444">
    <property type="entry name" value="POLYPRENYL_SYNTHASE_2"/>
    <property type="match status" value="1"/>
</dbReference>
<keyword evidence="8" id="KW-1185">Reference proteome</keyword>
<dbReference type="Proteomes" id="UP000253508">
    <property type="component" value="Unassembled WGS sequence"/>
</dbReference>
<dbReference type="InterPro" id="IPR033749">
    <property type="entry name" value="Polyprenyl_synt_CS"/>
</dbReference>
<evidence type="ECO:0000313" key="7">
    <source>
        <dbReference type="EMBL" id="RCK60157.1"/>
    </source>
</evidence>
<evidence type="ECO:0000256" key="4">
    <source>
        <dbReference type="ARBA" id="ARBA00022723"/>
    </source>
</evidence>
<dbReference type="GO" id="GO:0046872">
    <property type="term" value="F:metal ion binding"/>
    <property type="evidence" value="ECO:0007669"/>
    <property type="project" value="UniProtKB-KW"/>
</dbReference>
<evidence type="ECO:0000256" key="5">
    <source>
        <dbReference type="ARBA" id="ARBA00022842"/>
    </source>
</evidence>